<keyword evidence="5" id="KW-0050">Antiport</keyword>
<keyword evidence="8 18" id="KW-1133">Transmembrane helix</keyword>
<dbReference type="GO" id="GO:0016020">
    <property type="term" value="C:membrane"/>
    <property type="evidence" value="ECO:0007669"/>
    <property type="project" value="UniProtKB-SubCell"/>
</dbReference>
<keyword evidence="11 15" id="KW-0238">DNA-binding</keyword>
<feature type="transmembrane region" description="Helical" evidence="18">
    <location>
        <begin position="577"/>
        <end position="598"/>
    </location>
</feature>
<evidence type="ECO:0000256" key="4">
    <source>
        <dbReference type="ARBA" id="ARBA00022448"/>
    </source>
</evidence>
<feature type="region of interest" description="Disordered" evidence="17">
    <location>
        <begin position="723"/>
        <end position="774"/>
    </location>
</feature>
<reference evidence="21 22" key="1">
    <citation type="submission" date="2021-04" db="EMBL/GenBank/DDBJ databases">
        <authorList>
            <person name="De Guttry C."/>
            <person name="Zahm M."/>
            <person name="Klopp C."/>
            <person name="Cabau C."/>
            <person name="Louis A."/>
            <person name="Berthelot C."/>
            <person name="Parey E."/>
            <person name="Roest Crollius H."/>
            <person name="Montfort J."/>
            <person name="Robinson-Rechavi M."/>
            <person name="Bucao C."/>
            <person name="Bouchez O."/>
            <person name="Gislard M."/>
            <person name="Lluch J."/>
            <person name="Milhes M."/>
            <person name="Lampietro C."/>
            <person name="Lopez Roques C."/>
            <person name="Donnadieu C."/>
            <person name="Braasch I."/>
            <person name="Desvignes T."/>
            <person name="Postlethwait J."/>
            <person name="Bobe J."/>
            <person name="Wedekind C."/>
            <person name="Guiguen Y."/>
        </authorList>
    </citation>
    <scope>NUCLEOTIDE SEQUENCE [LARGE SCALE GENOMIC DNA]</scope>
    <source>
        <strain evidence="21">Cs_M1</strain>
        <tissue evidence="21">Blood</tissue>
    </source>
</reference>
<dbReference type="SUPFAM" id="SSF46785">
    <property type="entry name" value="Winged helix' DNA-binding domain"/>
    <property type="match status" value="1"/>
</dbReference>
<evidence type="ECO:0000256" key="11">
    <source>
        <dbReference type="ARBA" id="ARBA00023125"/>
    </source>
</evidence>
<dbReference type="PANTHER" id="PTHR16254">
    <property type="entry name" value="POTASSIUM/PROTON ANTIPORTER-RELATED"/>
    <property type="match status" value="1"/>
</dbReference>
<feature type="transmembrane region" description="Helical" evidence="18">
    <location>
        <begin position="372"/>
        <end position="390"/>
    </location>
</feature>
<keyword evidence="6 18" id="KW-0812">Transmembrane</keyword>
<evidence type="ECO:0000256" key="17">
    <source>
        <dbReference type="SAM" id="MobiDB-lite"/>
    </source>
</evidence>
<dbReference type="CDD" id="cd14458">
    <property type="entry name" value="DP_DD"/>
    <property type="match status" value="1"/>
</dbReference>
<protein>
    <recommendedName>
        <fullName evidence="23">Transmembrane and coiled-coil domain-containing protein 3</fullName>
    </recommendedName>
</protein>
<feature type="region of interest" description="Disordered" evidence="17">
    <location>
        <begin position="261"/>
        <end position="281"/>
    </location>
</feature>
<dbReference type="Proteomes" id="UP001356427">
    <property type="component" value="Unassembled WGS sequence"/>
</dbReference>
<dbReference type="GO" id="GO:0005634">
    <property type="term" value="C:nucleus"/>
    <property type="evidence" value="ECO:0007669"/>
    <property type="project" value="UniProtKB-SubCell"/>
</dbReference>
<dbReference type="FunFam" id="1.10.10.10:FF:000047">
    <property type="entry name" value="Transcription factor"/>
    <property type="match status" value="1"/>
</dbReference>
<feature type="transmembrane region" description="Helical" evidence="18">
    <location>
        <begin position="500"/>
        <end position="524"/>
    </location>
</feature>
<evidence type="ECO:0000256" key="15">
    <source>
        <dbReference type="RuleBase" id="RU003796"/>
    </source>
</evidence>
<dbReference type="GO" id="GO:0003677">
    <property type="term" value="F:DNA binding"/>
    <property type="evidence" value="ECO:0007669"/>
    <property type="project" value="UniProtKB-KW"/>
</dbReference>
<feature type="compositionally biased region" description="Polar residues" evidence="17">
    <location>
        <begin position="739"/>
        <end position="748"/>
    </location>
</feature>
<feature type="coiled-coil region" evidence="16">
    <location>
        <begin position="170"/>
        <end position="242"/>
    </location>
</feature>
<dbReference type="InterPro" id="IPR045158">
    <property type="entry name" value="KEA4/5/6-like"/>
</dbReference>
<feature type="transmembrane region" description="Helical" evidence="18">
    <location>
        <begin position="402"/>
        <end position="421"/>
    </location>
</feature>
<evidence type="ECO:0000256" key="2">
    <source>
        <dbReference type="ARBA" id="ARBA00004141"/>
    </source>
</evidence>
<dbReference type="FunFam" id="1.20.140.80:FF:000001">
    <property type="entry name" value="Transcription factor"/>
    <property type="match status" value="1"/>
</dbReference>
<dbReference type="SUPFAM" id="SSF144074">
    <property type="entry name" value="E2F-DP heterodimerization region"/>
    <property type="match status" value="1"/>
</dbReference>
<feature type="compositionally biased region" description="Polar residues" evidence="17">
    <location>
        <begin position="1028"/>
        <end position="1037"/>
    </location>
</feature>
<dbReference type="SMART" id="SM01138">
    <property type="entry name" value="DP"/>
    <property type="match status" value="1"/>
</dbReference>
<dbReference type="InterPro" id="IPR006153">
    <property type="entry name" value="Cation/H_exchanger_TM"/>
</dbReference>
<evidence type="ECO:0000259" key="19">
    <source>
        <dbReference type="SMART" id="SM01138"/>
    </source>
</evidence>
<dbReference type="InterPro" id="IPR003316">
    <property type="entry name" value="E2F_WHTH_DNA-bd_dom"/>
</dbReference>
<proteinExistence type="inferred from homology"/>
<dbReference type="EMBL" id="JAGTTL010000003">
    <property type="protein sequence ID" value="KAK6325747.1"/>
    <property type="molecule type" value="Genomic_DNA"/>
</dbReference>
<dbReference type="Pfam" id="PF02319">
    <property type="entry name" value="WHD_E2F_TDP"/>
    <property type="match status" value="1"/>
</dbReference>
<evidence type="ECO:0008006" key="23">
    <source>
        <dbReference type="Google" id="ProtNLM"/>
    </source>
</evidence>
<comment type="caution">
    <text evidence="21">The sequence shown here is derived from an EMBL/GenBank/DDBJ whole genome shotgun (WGS) entry which is preliminary data.</text>
</comment>
<evidence type="ECO:0000256" key="10">
    <source>
        <dbReference type="ARBA" id="ARBA00023065"/>
    </source>
</evidence>
<dbReference type="Pfam" id="PF08781">
    <property type="entry name" value="DP"/>
    <property type="match status" value="1"/>
</dbReference>
<evidence type="ECO:0000256" key="6">
    <source>
        <dbReference type="ARBA" id="ARBA00022692"/>
    </source>
</evidence>
<keyword evidence="9 15" id="KW-0805">Transcription regulation</keyword>
<dbReference type="GO" id="GO:0006355">
    <property type="term" value="P:regulation of DNA-templated transcription"/>
    <property type="evidence" value="ECO:0007669"/>
    <property type="project" value="InterPro"/>
</dbReference>
<organism evidence="21 22">
    <name type="scientific">Coregonus suidteri</name>
    <dbReference type="NCBI Taxonomy" id="861788"/>
    <lineage>
        <taxon>Eukaryota</taxon>
        <taxon>Metazoa</taxon>
        <taxon>Chordata</taxon>
        <taxon>Craniata</taxon>
        <taxon>Vertebrata</taxon>
        <taxon>Euteleostomi</taxon>
        <taxon>Actinopterygii</taxon>
        <taxon>Neopterygii</taxon>
        <taxon>Teleostei</taxon>
        <taxon>Protacanthopterygii</taxon>
        <taxon>Salmoniformes</taxon>
        <taxon>Salmonidae</taxon>
        <taxon>Coregoninae</taxon>
        <taxon>Coregonus</taxon>
    </lineage>
</organism>
<feature type="transmembrane region" description="Helical" evidence="18">
    <location>
        <begin position="610"/>
        <end position="629"/>
    </location>
</feature>
<evidence type="ECO:0000256" key="8">
    <source>
        <dbReference type="ARBA" id="ARBA00022989"/>
    </source>
</evidence>
<gene>
    <name evidence="21" type="ORF">J4Q44_G00050890</name>
</gene>
<feature type="transmembrane region" description="Helical" evidence="18">
    <location>
        <begin position="427"/>
        <end position="445"/>
    </location>
</feature>
<dbReference type="Gene3D" id="1.20.140.80">
    <property type="entry name" value="Transcription factor DP"/>
    <property type="match status" value="1"/>
</dbReference>
<dbReference type="Gene3D" id="1.10.10.10">
    <property type="entry name" value="Winged helix-like DNA-binding domain superfamily/Winged helix DNA-binding domain"/>
    <property type="match status" value="1"/>
</dbReference>
<feature type="compositionally biased region" description="Acidic residues" evidence="17">
    <location>
        <begin position="1049"/>
        <end position="1063"/>
    </location>
</feature>
<dbReference type="InterPro" id="IPR038168">
    <property type="entry name" value="TF_DP_C_sf"/>
</dbReference>
<dbReference type="Gene3D" id="1.20.1530.20">
    <property type="match status" value="1"/>
</dbReference>
<evidence type="ECO:0000313" key="21">
    <source>
        <dbReference type="EMBL" id="KAK6325747.1"/>
    </source>
</evidence>
<evidence type="ECO:0000256" key="5">
    <source>
        <dbReference type="ARBA" id="ARBA00022449"/>
    </source>
</evidence>
<dbReference type="InterPro" id="IPR038770">
    <property type="entry name" value="Na+/solute_symporter_sf"/>
</dbReference>
<evidence type="ECO:0000256" key="3">
    <source>
        <dbReference type="ARBA" id="ARBA00010940"/>
    </source>
</evidence>
<keyword evidence="7" id="KW-0732">Signal</keyword>
<evidence type="ECO:0000256" key="1">
    <source>
        <dbReference type="ARBA" id="ARBA00004123"/>
    </source>
</evidence>
<keyword evidence="14 15" id="KW-0539">Nucleus</keyword>
<dbReference type="Pfam" id="PF00999">
    <property type="entry name" value="Na_H_Exchanger"/>
    <property type="match status" value="1"/>
</dbReference>
<dbReference type="InterPro" id="IPR036390">
    <property type="entry name" value="WH_DNA-bd_sf"/>
</dbReference>
<feature type="region of interest" description="Disordered" evidence="17">
    <location>
        <begin position="1013"/>
        <end position="1063"/>
    </location>
</feature>
<evidence type="ECO:0000256" key="12">
    <source>
        <dbReference type="ARBA" id="ARBA00023136"/>
    </source>
</evidence>
<accession>A0AAN8RFM0</accession>
<evidence type="ECO:0000256" key="16">
    <source>
        <dbReference type="SAM" id="Coils"/>
    </source>
</evidence>
<feature type="region of interest" description="Disordered" evidence="17">
    <location>
        <begin position="1"/>
        <end position="29"/>
    </location>
</feature>
<evidence type="ECO:0000256" key="7">
    <source>
        <dbReference type="ARBA" id="ARBA00022729"/>
    </source>
</evidence>
<keyword evidence="13 15" id="KW-0804">Transcription</keyword>
<evidence type="ECO:0000259" key="20">
    <source>
        <dbReference type="SMART" id="SM01372"/>
    </source>
</evidence>
<dbReference type="PANTHER" id="PTHR16254:SF14">
    <property type="entry name" value="TRANSMEMBRANE AND COILED-COIL DOMAIN-CONTAINING PROTEIN 3"/>
    <property type="match status" value="1"/>
</dbReference>
<keyword evidence="16" id="KW-0175">Coiled coil</keyword>
<evidence type="ECO:0000256" key="14">
    <source>
        <dbReference type="ARBA" id="ARBA00023242"/>
    </source>
</evidence>
<feature type="domain" description="Transcription factor DP C-terminal" evidence="19">
    <location>
        <begin position="860"/>
        <end position="1004"/>
    </location>
</feature>
<evidence type="ECO:0000256" key="13">
    <source>
        <dbReference type="ARBA" id="ARBA00023163"/>
    </source>
</evidence>
<dbReference type="GO" id="GO:0005667">
    <property type="term" value="C:transcription regulator complex"/>
    <property type="evidence" value="ECO:0007669"/>
    <property type="project" value="InterPro"/>
</dbReference>
<keyword evidence="10" id="KW-0406">Ion transport</keyword>
<dbReference type="AlphaFoldDB" id="A0AAN8RFM0"/>
<feature type="transmembrane region" description="Helical" evidence="18">
    <location>
        <begin position="545"/>
        <end position="571"/>
    </location>
</feature>
<evidence type="ECO:0000313" key="22">
    <source>
        <dbReference type="Proteomes" id="UP001356427"/>
    </source>
</evidence>
<name>A0AAN8RFM0_9TELE</name>
<dbReference type="InterPro" id="IPR036388">
    <property type="entry name" value="WH-like_DNA-bd_sf"/>
</dbReference>
<feature type="transmembrane region" description="Helical" evidence="18">
    <location>
        <begin position="457"/>
        <end position="480"/>
    </location>
</feature>
<feature type="transmembrane region" description="Helical" evidence="18">
    <location>
        <begin position="320"/>
        <end position="352"/>
    </location>
</feature>
<feature type="domain" description="E2F/DP family winged-helix DNA-binding" evidence="20">
    <location>
        <begin position="770"/>
        <end position="853"/>
    </location>
</feature>
<keyword evidence="22" id="KW-1185">Reference proteome</keyword>
<dbReference type="InterPro" id="IPR014889">
    <property type="entry name" value="Transc_factor_DP_C"/>
</dbReference>
<comment type="subcellular location">
    <subcellularLocation>
        <location evidence="2">Membrane</location>
        <topology evidence="2">Multi-pass membrane protein</topology>
    </subcellularLocation>
    <subcellularLocation>
        <location evidence="1 15">Nucleus</location>
    </subcellularLocation>
</comment>
<dbReference type="SMART" id="SM01372">
    <property type="entry name" value="E2F_TDP"/>
    <property type="match status" value="1"/>
</dbReference>
<comment type="similarity">
    <text evidence="3 15">Belongs to the E2F/DP family.</text>
</comment>
<keyword evidence="12 18" id="KW-0472">Membrane</keyword>
<dbReference type="GO" id="GO:0015386">
    <property type="term" value="F:potassium:proton antiporter activity"/>
    <property type="evidence" value="ECO:0007669"/>
    <property type="project" value="InterPro"/>
</dbReference>
<evidence type="ECO:0000256" key="9">
    <source>
        <dbReference type="ARBA" id="ARBA00023015"/>
    </source>
</evidence>
<keyword evidence="4" id="KW-0813">Transport</keyword>
<evidence type="ECO:0000256" key="18">
    <source>
        <dbReference type="SAM" id="Phobius"/>
    </source>
</evidence>
<dbReference type="InterPro" id="IPR037241">
    <property type="entry name" value="E2F-DP_heterodim"/>
</dbReference>
<sequence length="1063" mass="116943">MVAGIGSALSRDPVPKPARTDSPSLFQRIGDIPTRGKGAAAEVGWMRVVCAVLCLGLVGALQQEQVAQHAIKLHRGRSAVAKHAWSWVSDNCRRLGSLIRQKNTAIKKLAVAAAAVGRDHSLSDPERLFQVHTLEVFQKELNESERSVFQAVVGLQRALQGDYRDVVNMKESSHQRLEALREAAIKEEQEYVELVAAEKHQVEAVKSALAQNKTLSMLDEILEDVRRAADRLEEDIEDHAFNNNKQMKGMHVANVEAVLRVEEDEEDGGKRRRNASRRGGEVEDDLGLSMLIDSQNNQYVLTKPRDSTMPRSDQHFIKDLVSIVMLSLPCGWLCTMMGLPPMFGYIICGVLLGPSGLNSIKSMVQVETLGELGVFFTLFLVGLEFSPERLRKVWKTSVQGSCYLSLLMVATGLLWGQVLHIRPTQTVFISSCLSLSSTPLVSRFLAGGARADKDGELDYSSVLLGMLVMQDVQLGLFIAVMPTLIQVSSGDLGSVLFGGLRVLLLLSQVLFSLAVVLLLCALLKSFLIGPYYRKLHAESKGNKEILVLGTAAFVFLMLTFLMAVLVLSAILPKGSRHIRWIVSAGLAQVSEFSFVLGSRARRAGIISREVYLLVLSVTTLSLLLAPVLWRAATHKEAIAEHPKEPSRRLYLPPIGADIMAKDAAGIGANGEMKVFYNQNLSPSKGVLSLVTVHPQSLSVGKQLLPKTLGLSNVNIAPHMVMGTPQRPSGSGGLMMGSPHTPSTQYRPQSQPPDASPWSTGKRGTGKKGDKNGKGLRHFSMKVCEKVQRKGVTTYNEVADELVAEFSANDTLLSPGDSHSYDQKNIRRRVYDALNVLMAMNIISKEKKEIKWIGLPTNSAQECQSLEVERQRRLERIKQKQSQLQELILQQIAFKRLVQRNRSAEQQAGRAPPPNSVINLPFIIVNTSKRTVIDCSISNDKFEYLFNFDNMFEIHDDVEVLKRMGMSCGLEVGCCSPEDLKEARTLVPRALEPYVTEMATGPISNVYITGASSTNGGRHHTSGADGTVASISNESHYSGSRGHTPVSYMADEEEDDEEDYDDDD</sequence>